<dbReference type="EMBL" id="JAHRIQ010008981">
    <property type="protein sequence ID" value="MEQ2223571.1"/>
    <property type="molecule type" value="Genomic_DNA"/>
</dbReference>
<organism evidence="1 2">
    <name type="scientific">Ilyodon furcidens</name>
    <name type="common">goldbreast splitfin</name>
    <dbReference type="NCBI Taxonomy" id="33524"/>
    <lineage>
        <taxon>Eukaryota</taxon>
        <taxon>Metazoa</taxon>
        <taxon>Chordata</taxon>
        <taxon>Craniata</taxon>
        <taxon>Vertebrata</taxon>
        <taxon>Euteleostomi</taxon>
        <taxon>Actinopterygii</taxon>
        <taxon>Neopterygii</taxon>
        <taxon>Teleostei</taxon>
        <taxon>Neoteleostei</taxon>
        <taxon>Acanthomorphata</taxon>
        <taxon>Ovalentaria</taxon>
        <taxon>Atherinomorphae</taxon>
        <taxon>Cyprinodontiformes</taxon>
        <taxon>Goodeidae</taxon>
        <taxon>Ilyodon</taxon>
    </lineage>
</organism>
<comment type="caution">
    <text evidence="1">The sequence shown here is derived from an EMBL/GenBank/DDBJ whole genome shotgun (WGS) entry which is preliminary data.</text>
</comment>
<proteinExistence type="predicted"/>
<protein>
    <submittedName>
        <fullName evidence="1">Uncharacterized protein</fullName>
    </submittedName>
</protein>
<reference evidence="1 2" key="1">
    <citation type="submission" date="2021-06" db="EMBL/GenBank/DDBJ databases">
        <authorList>
            <person name="Palmer J.M."/>
        </authorList>
    </citation>
    <scope>NUCLEOTIDE SEQUENCE [LARGE SCALE GENOMIC DNA]</scope>
    <source>
        <strain evidence="2">if_2019</strain>
        <tissue evidence="1">Muscle</tissue>
    </source>
</reference>
<dbReference type="Proteomes" id="UP001482620">
    <property type="component" value="Unassembled WGS sequence"/>
</dbReference>
<keyword evidence="2" id="KW-1185">Reference proteome</keyword>
<evidence type="ECO:0000313" key="1">
    <source>
        <dbReference type="EMBL" id="MEQ2223571.1"/>
    </source>
</evidence>
<name>A0ABV0STY2_9TELE</name>
<evidence type="ECO:0000313" key="2">
    <source>
        <dbReference type="Proteomes" id="UP001482620"/>
    </source>
</evidence>
<gene>
    <name evidence="1" type="ORF">ILYODFUR_038045</name>
</gene>
<accession>A0ABV0STY2</accession>
<sequence>MINQLQEAVELLQNPSRLSTEQDDLSEVQLYPVEMVTVEESFNVDNTTVPIKRMMTLNSLDIYHSTVSTNTATLKIYS</sequence>